<feature type="domain" description="ATP-cone" evidence="10">
    <location>
        <begin position="1"/>
        <end position="94"/>
    </location>
</feature>
<dbReference type="Gene3D" id="3.20.70.20">
    <property type="match status" value="1"/>
</dbReference>
<comment type="catalytic activity">
    <reaction evidence="9">
        <text>a 2'-deoxyribonucleoside 5'-diphosphate + [thioredoxin]-disulfide + H2O = a ribonucleoside 5'-diphosphate + [thioredoxin]-dithiol</text>
        <dbReference type="Rhea" id="RHEA:23252"/>
        <dbReference type="Rhea" id="RHEA-COMP:10698"/>
        <dbReference type="Rhea" id="RHEA-COMP:10700"/>
        <dbReference type="ChEBI" id="CHEBI:15377"/>
        <dbReference type="ChEBI" id="CHEBI:29950"/>
        <dbReference type="ChEBI" id="CHEBI:50058"/>
        <dbReference type="ChEBI" id="CHEBI:57930"/>
        <dbReference type="ChEBI" id="CHEBI:73316"/>
        <dbReference type="EC" id="1.17.4.1"/>
    </reaction>
</comment>
<evidence type="ECO:0000256" key="9">
    <source>
        <dbReference type="RuleBase" id="RU003410"/>
    </source>
</evidence>
<dbReference type="GeneID" id="9926108"/>
<dbReference type="InterPro" id="IPR005144">
    <property type="entry name" value="ATP-cone_dom"/>
</dbReference>
<dbReference type="PROSITE" id="PS00089">
    <property type="entry name" value="RIBORED_LARGE"/>
    <property type="match status" value="1"/>
</dbReference>
<dbReference type="InterPro" id="IPR013346">
    <property type="entry name" value="NrdE_NrdA_C"/>
</dbReference>
<evidence type="ECO:0000256" key="8">
    <source>
        <dbReference type="PROSITE-ProRule" id="PRU00492"/>
    </source>
</evidence>
<evidence type="ECO:0000256" key="7">
    <source>
        <dbReference type="ARBA" id="ARBA00023116"/>
    </source>
</evidence>
<evidence type="ECO:0000256" key="2">
    <source>
        <dbReference type="ARBA" id="ARBA00012274"/>
    </source>
</evidence>
<dbReference type="InterPro" id="IPR039718">
    <property type="entry name" value="Rrm1"/>
</dbReference>
<evidence type="ECO:0000256" key="6">
    <source>
        <dbReference type="ARBA" id="ARBA00023002"/>
    </source>
</evidence>
<keyword evidence="4 8" id="KW-0547">Nucleotide-binding</keyword>
<dbReference type="Proteomes" id="UP000008730">
    <property type="component" value="Segment"/>
</dbReference>
<dbReference type="PANTHER" id="PTHR11573:SF6">
    <property type="entry name" value="RIBONUCLEOSIDE-DIPHOSPHATE REDUCTASE LARGE SUBUNIT"/>
    <property type="match status" value="1"/>
</dbReference>
<accession>E5E4J9</accession>
<protein>
    <recommendedName>
        <fullName evidence="2 9">Ribonucleoside-diphosphate reductase</fullName>
        <ecNumber evidence="2 9">1.17.4.1</ecNumber>
    </recommendedName>
</protein>
<comment type="similarity">
    <text evidence="1 9">Belongs to the ribonucleoside diphosphate reductase large chain family.</text>
</comment>
<evidence type="ECO:0000313" key="12">
    <source>
        <dbReference type="Proteomes" id="UP000008730"/>
    </source>
</evidence>
<evidence type="ECO:0000313" key="11">
    <source>
        <dbReference type="EMBL" id="ADG36183.1"/>
    </source>
</evidence>
<dbReference type="NCBIfam" id="TIGR02506">
    <property type="entry name" value="NrdE_NrdA"/>
    <property type="match status" value="1"/>
</dbReference>
<keyword evidence="12" id="KW-1185">Reference proteome</keyword>
<organism evidence="11 12">
    <name type="scientific">Acinetobacter phage Acj61</name>
    <dbReference type="NCBI Taxonomy" id="760732"/>
    <lineage>
        <taxon>Viruses</taxon>
        <taxon>Duplodnaviria</taxon>
        <taxon>Heunggongvirae</taxon>
        <taxon>Uroviricota</taxon>
        <taxon>Caudoviricetes</taxon>
        <taxon>Pantevenvirales</taxon>
        <taxon>Straboviridae</taxon>
        <taxon>Twarogvirinae</taxon>
        <taxon>Lasallevirus</taxon>
        <taxon>Lasallevirus Acj61</taxon>
        <taxon>Acinetobacter virus Acj61</taxon>
    </lineage>
</organism>
<dbReference type="OrthoDB" id="2980at10239"/>
<dbReference type="Pfam" id="PF00317">
    <property type="entry name" value="Ribonuc_red_lgN"/>
    <property type="match status" value="1"/>
</dbReference>
<dbReference type="RefSeq" id="YP_004009835.1">
    <property type="nucleotide sequence ID" value="NC_014661.1"/>
</dbReference>
<dbReference type="GO" id="GO:0009263">
    <property type="term" value="P:deoxyribonucleotide biosynthetic process"/>
    <property type="evidence" value="ECO:0007669"/>
    <property type="project" value="UniProtKB-KW"/>
</dbReference>
<evidence type="ECO:0000256" key="4">
    <source>
        <dbReference type="ARBA" id="ARBA00022741"/>
    </source>
</evidence>
<dbReference type="InterPro" id="IPR000788">
    <property type="entry name" value="RNR_lg_C"/>
</dbReference>
<dbReference type="GO" id="GO:0004748">
    <property type="term" value="F:ribonucleoside-diphosphate reductase activity, thioredoxin disulfide as acceptor"/>
    <property type="evidence" value="ECO:0007669"/>
    <property type="project" value="UniProtKB-EC"/>
</dbReference>
<dbReference type="UniPathway" id="UPA00326"/>
<dbReference type="PANTHER" id="PTHR11573">
    <property type="entry name" value="RIBONUCLEOSIDE-DIPHOSPHATE REDUCTASE LARGE CHAIN"/>
    <property type="match status" value="1"/>
</dbReference>
<keyword evidence="7 9" id="KW-0215">Deoxyribonucleotide synthesis</keyword>
<keyword evidence="3" id="KW-0021">Allosteric enzyme</keyword>
<evidence type="ECO:0000256" key="3">
    <source>
        <dbReference type="ARBA" id="ARBA00022533"/>
    </source>
</evidence>
<dbReference type="EC" id="1.17.4.1" evidence="2 9"/>
<sequence>MKVIKSSGIAQEFDQNKIMQVLNWALEGIEFTSDIDVYDLFDRIIPHLKDEMTTSEIQDAIVKVAADSITLEEQDYQYVASNLAQFGLRKAVFGQFDPPKFIDHVTSVTAHGLYDSEILLKYSPAEFEELEEAIDHSRDFTFTYAGTCQLMDKYLVKDRSTGKIYETPQFAFMLIGMCLHQDEDKSTRLQAVKEFYEAVSTRKISLPTPIMAGVRTPTRQFSSCVVIESGDSLDSINDANSAIVKYVSKRAGIGINAGMIRAEGSKIGPGEVKHTGVVPFWKHFNSAVHCCSQGGIRKGSATMFFPMWHLEVENLIVLKNNKGVEENRIRHMDYGLQINELLIERYINNDYITLFSPDAHPELYDSYFSNPERFREIYEDLEKQPLVRKKRMKARTLWEEMFATERANTARIYPSFVDNINEYGPWIREIAPVRQSNLCMEIALHTKDIGREDGEIALCTLSAFVLDSFDWKNQDEINRIAMVMVRSLDNLLDYQDYPHEKALSAKEYRSLGVGVTNYAAWLASNSASYNDANEITHELFERLQYALIKASIQLAKEKGPSPRLYMTKYGQGKLPIDWYRPSVDELVEPVYVLDWEALREDLILYGMRNTTLSAMMPCESSSQVSNSTNGLEPPRGPVSVKSSKGGAFNQVVPNYAENQLFYDFAWELAKTGNKGYLTQCSIIQKWNDQAISLNTYYLPSRYENGKVPMSEIIDDILFANFYGNKNMYYHNTDDGSGLDSSDEGCEGCKL</sequence>
<evidence type="ECO:0000256" key="5">
    <source>
        <dbReference type="ARBA" id="ARBA00022840"/>
    </source>
</evidence>
<proteinExistence type="inferred from homology"/>
<evidence type="ECO:0000259" key="10">
    <source>
        <dbReference type="PROSITE" id="PS51161"/>
    </source>
</evidence>
<name>E5E4J9_9CAUD</name>
<dbReference type="PRINTS" id="PR01183">
    <property type="entry name" value="RIBORDTASEM1"/>
</dbReference>
<dbReference type="InterPro" id="IPR008926">
    <property type="entry name" value="RNR_R1-su_N"/>
</dbReference>
<evidence type="ECO:0000256" key="1">
    <source>
        <dbReference type="ARBA" id="ARBA00010406"/>
    </source>
</evidence>
<keyword evidence="5 8" id="KW-0067">ATP-binding</keyword>
<dbReference type="PROSITE" id="PS51161">
    <property type="entry name" value="ATP_CONE"/>
    <property type="match status" value="1"/>
</dbReference>
<dbReference type="InterPro" id="IPR013509">
    <property type="entry name" value="RNR_lsu_N"/>
</dbReference>
<dbReference type="SUPFAM" id="SSF51998">
    <property type="entry name" value="PFL-like glycyl radical enzymes"/>
    <property type="match status" value="1"/>
</dbReference>
<comment type="function">
    <text evidence="9">Provides the precursors necessary for DNA synthesis. Catalyzes the biosynthesis of deoxyribonucleotides from the corresponding ribonucleotides.</text>
</comment>
<dbReference type="SUPFAM" id="SSF48168">
    <property type="entry name" value="R1 subunit of ribonucleotide reductase, N-terminal domain"/>
    <property type="match status" value="1"/>
</dbReference>
<dbReference type="NCBIfam" id="NF006578">
    <property type="entry name" value="PRK09103.1"/>
    <property type="match status" value="1"/>
</dbReference>
<dbReference type="Pfam" id="PF03477">
    <property type="entry name" value="ATP-cone"/>
    <property type="match status" value="1"/>
</dbReference>
<keyword evidence="6 9" id="KW-0560">Oxidoreductase</keyword>
<gene>
    <name evidence="11" type="primary">nrdA</name>
    <name evidence="11" type="ORF">Acj61p218</name>
</gene>
<dbReference type="KEGG" id="vg:9926108"/>
<dbReference type="GO" id="GO:0005524">
    <property type="term" value="F:ATP binding"/>
    <property type="evidence" value="ECO:0007669"/>
    <property type="project" value="UniProtKB-UniRule"/>
</dbReference>
<dbReference type="Pfam" id="PF02867">
    <property type="entry name" value="Ribonuc_red_lgC"/>
    <property type="match status" value="1"/>
</dbReference>
<dbReference type="EMBL" id="GU911519">
    <property type="protein sequence ID" value="ADG36183.1"/>
    <property type="molecule type" value="Genomic_DNA"/>
</dbReference>
<reference evidence="11 12" key="1">
    <citation type="journal article" date="2010" name="Virol. J.">
        <title>Genomes of the T4-related bacteriophages as windows on microbial genome evolution.</title>
        <authorList>
            <person name="Petrov V.M."/>
            <person name="Ratnayaka S."/>
            <person name="Nolan J.M."/>
            <person name="Miller E.S."/>
            <person name="Karam J.D."/>
        </authorList>
    </citation>
    <scope>NUCLEOTIDE SEQUENCE [LARGE SCALE GENOMIC DNA]</scope>
</reference>